<name>A0A371GR75_MUCPR</name>
<reference evidence="2" key="1">
    <citation type="submission" date="2018-05" db="EMBL/GenBank/DDBJ databases">
        <title>Draft genome of Mucuna pruriens seed.</title>
        <authorList>
            <person name="Nnadi N.E."/>
            <person name="Vos R."/>
            <person name="Hasami M.H."/>
            <person name="Devisetty U.K."/>
            <person name="Aguiy J.C."/>
        </authorList>
    </citation>
    <scope>NUCLEOTIDE SEQUENCE [LARGE SCALE GENOMIC DNA]</scope>
    <source>
        <strain evidence="2">JCA_2017</strain>
    </source>
</reference>
<feature type="compositionally biased region" description="Basic and acidic residues" evidence="1">
    <location>
        <begin position="44"/>
        <end position="76"/>
    </location>
</feature>
<organism evidence="2 3">
    <name type="scientific">Mucuna pruriens</name>
    <name type="common">Velvet bean</name>
    <name type="synonym">Dolichos pruriens</name>
    <dbReference type="NCBI Taxonomy" id="157652"/>
    <lineage>
        <taxon>Eukaryota</taxon>
        <taxon>Viridiplantae</taxon>
        <taxon>Streptophyta</taxon>
        <taxon>Embryophyta</taxon>
        <taxon>Tracheophyta</taxon>
        <taxon>Spermatophyta</taxon>
        <taxon>Magnoliopsida</taxon>
        <taxon>eudicotyledons</taxon>
        <taxon>Gunneridae</taxon>
        <taxon>Pentapetalae</taxon>
        <taxon>rosids</taxon>
        <taxon>fabids</taxon>
        <taxon>Fabales</taxon>
        <taxon>Fabaceae</taxon>
        <taxon>Papilionoideae</taxon>
        <taxon>50 kb inversion clade</taxon>
        <taxon>NPAAA clade</taxon>
        <taxon>indigoferoid/millettioid clade</taxon>
        <taxon>Phaseoleae</taxon>
        <taxon>Mucuna</taxon>
    </lineage>
</organism>
<dbReference type="EMBL" id="QJKJ01004706">
    <property type="protein sequence ID" value="RDX93071.1"/>
    <property type="molecule type" value="Genomic_DNA"/>
</dbReference>
<gene>
    <name evidence="2" type="ORF">CR513_24715</name>
</gene>
<feature type="non-terminal residue" evidence="2">
    <location>
        <position position="1"/>
    </location>
</feature>
<sequence length="76" mass="8645">MEECQTLQEQIERLIQEGHLSPYVRGGNVKSLTSSRAARKKGTSHPEKPAMMPDMRRDEGRGADRHREEILCPKVS</sequence>
<keyword evidence="3" id="KW-1185">Reference proteome</keyword>
<protein>
    <submittedName>
        <fullName evidence="2">Uncharacterized protein</fullName>
    </submittedName>
</protein>
<evidence type="ECO:0000256" key="1">
    <source>
        <dbReference type="SAM" id="MobiDB-lite"/>
    </source>
</evidence>
<feature type="region of interest" description="Disordered" evidence="1">
    <location>
        <begin position="23"/>
        <end position="76"/>
    </location>
</feature>
<accession>A0A371GR75</accession>
<dbReference type="Proteomes" id="UP000257109">
    <property type="component" value="Unassembled WGS sequence"/>
</dbReference>
<evidence type="ECO:0000313" key="3">
    <source>
        <dbReference type="Proteomes" id="UP000257109"/>
    </source>
</evidence>
<proteinExistence type="predicted"/>
<comment type="caution">
    <text evidence="2">The sequence shown here is derived from an EMBL/GenBank/DDBJ whole genome shotgun (WGS) entry which is preliminary data.</text>
</comment>
<evidence type="ECO:0000313" key="2">
    <source>
        <dbReference type="EMBL" id="RDX93071.1"/>
    </source>
</evidence>
<dbReference type="AlphaFoldDB" id="A0A371GR75"/>